<dbReference type="EMBL" id="CP070496">
    <property type="protein sequence ID" value="QSB04875.1"/>
    <property type="molecule type" value="Genomic_DNA"/>
</dbReference>
<dbReference type="InterPro" id="IPR029058">
    <property type="entry name" value="AB_hydrolase_fold"/>
</dbReference>
<proteinExistence type="inferred from homology"/>
<dbReference type="InterPro" id="IPR000073">
    <property type="entry name" value="AB_hydrolase_1"/>
</dbReference>
<sequence length="255" mass="27727">MLPHYAVDESQRGSDADTIVLGNPLGCTLDIWDQHIGDLTEKFRVVRFDLRGHGGSIQKTGNWTIADLASDVLAVLDELGIDSAHYAGMSLGGALGMHVAIHQPHRIKKLALICTAAQIATPEYWYAQAQTVRNHGLAETAERSMKYWFSESFMLTHATRVAQAQNMLANIDPPGYAACCEAIAQLDLRPDLPRIDAPTLVAIASADRVTTLSDAETLLARIGNSEMEVISGAAHLANVERPEAVTDLLLYHFLS</sequence>
<keyword evidence="3" id="KW-0378">Hydrolase</keyword>
<name>A0A895XP70_9ACTN</name>
<dbReference type="KEGG" id="nav:JQS30_14075"/>
<dbReference type="Pfam" id="PF00561">
    <property type="entry name" value="Abhydrolase_1"/>
    <property type="match status" value="1"/>
</dbReference>
<dbReference type="PRINTS" id="PR00111">
    <property type="entry name" value="ABHYDROLASE"/>
</dbReference>
<dbReference type="Gene3D" id="3.40.50.1820">
    <property type="entry name" value="alpha/beta hydrolase"/>
    <property type="match status" value="1"/>
</dbReference>
<comment type="similarity">
    <text evidence="1">Belongs to the AB hydrolase superfamily.</text>
</comment>
<accession>A0A895XP70</accession>
<dbReference type="AlphaFoldDB" id="A0A895XP70"/>
<dbReference type="PANTHER" id="PTHR43039">
    <property type="entry name" value="ESTERASE-RELATED"/>
    <property type="match status" value="1"/>
</dbReference>
<evidence type="ECO:0000256" key="1">
    <source>
        <dbReference type="ARBA" id="ARBA00008645"/>
    </source>
</evidence>
<dbReference type="GO" id="GO:0016787">
    <property type="term" value="F:hydrolase activity"/>
    <property type="evidence" value="ECO:0007669"/>
    <property type="project" value="UniProtKB-KW"/>
</dbReference>
<protein>
    <submittedName>
        <fullName evidence="3">Alpha/beta fold hydrolase</fullName>
    </submittedName>
</protein>
<keyword evidence="4" id="KW-1185">Reference proteome</keyword>
<dbReference type="Proteomes" id="UP000662939">
    <property type="component" value="Chromosome"/>
</dbReference>
<gene>
    <name evidence="3" type="ORF">JQS30_14075</name>
</gene>
<feature type="domain" description="AB hydrolase-1" evidence="2">
    <location>
        <begin position="28"/>
        <end position="242"/>
    </location>
</feature>
<evidence type="ECO:0000313" key="4">
    <source>
        <dbReference type="Proteomes" id="UP000662939"/>
    </source>
</evidence>
<dbReference type="SUPFAM" id="SSF53474">
    <property type="entry name" value="alpha/beta-Hydrolases"/>
    <property type="match status" value="1"/>
</dbReference>
<evidence type="ECO:0000313" key="3">
    <source>
        <dbReference type="EMBL" id="QSB04875.1"/>
    </source>
</evidence>
<reference evidence="3" key="1">
    <citation type="submission" date="2021-02" db="EMBL/GenBank/DDBJ databases">
        <title>Natronoglycomyces albus gen. nov., sp. nov, a haloalkaliphilic actinobacterium from a soda solonchak soil.</title>
        <authorList>
            <person name="Sorokin D.Y."/>
            <person name="Khijniak T.V."/>
            <person name="Zakharycheva A.P."/>
            <person name="Boueva O.V."/>
            <person name="Ariskina E.V."/>
            <person name="Hahnke R.L."/>
            <person name="Bunk B."/>
            <person name="Sproer C."/>
            <person name="Schumann P."/>
            <person name="Evtushenko L.I."/>
            <person name="Kublanov I.V."/>
        </authorList>
    </citation>
    <scope>NUCLEOTIDE SEQUENCE</scope>
    <source>
        <strain evidence="3">DSM 106290</strain>
    </source>
</reference>
<evidence type="ECO:0000259" key="2">
    <source>
        <dbReference type="Pfam" id="PF00561"/>
    </source>
</evidence>
<organism evidence="3 4">
    <name type="scientific">Natronoglycomyces albus</name>
    <dbReference type="NCBI Taxonomy" id="2811108"/>
    <lineage>
        <taxon>Bacteria</taxon>
        <taxon>Bacillati</taxon>
        <taxon>Actinomycetota</taxon>
        <taxon>Actinomycetes</taxon>
        <taxon>Glycomycetales</taxon>
        <taxon>Glycomycetaceae</taxon>
        <taxon>Natronoglycomyces</taxon>
    </lineage>
</organism>
<dbReference type="RefSeq" id="WP_213170875.1">
    <property type="nucleotide sequence ID" value="NZ_CP070496.1"/>
</dbReference>